<dbReference type="AlphaFoldDB" id="A0A0A9EJF5"/>
<protein>
    <submittedName>
        <fullName evidence="2">Protein Mo25</fullName>
    </submittedName>
</protein>
<evidence type="ECO:0000256" key="1">
    <source>
        <dbReference type="ARBA" id="ARBA00011012"/>
    </source>
</evidence>
<comment type="similarity">
    <text evidence="1">Belongs to the Mo25 family.</text>
</comment>
<name>A0A0A9EJF5_ARUDO</name>
<dbReference type="Gene3D" id="1.25.10.10">
    <property type="entry name" value="Leucine-rich Repeat Variant"/>
    <property type="match status" value="1"/>
</dbReference>
<sequence>MKRYIQEVRFLNIMINLLKDSSKNIRICAFHVFKVFVANPNKPRHIIEALLDNRREVLKLLHNLPTSKGEDELDEERDLIIKQIQKLS</sequence>
<dbReference type="SUPFAM" id="SSF48371">
    <property type="entry name" value="ARM repeat"/>
    <property type="match status" value="1"/>
</dbReference>
<accession>A0A0A9EJF5</accession>
<reference evidence="2" key="2">
    <citation type="journal article" date="2015" name="Data Brief">
        <title>Shoot transcriptome of the giant reed, Arundo donax.</title>
        <authorList>
            <person name="Barrero R.A."/>
            <person name="Guerrero F.D."/>
            <person name="Moolhuijzen P."/>
            <person name="Goolsby J.A."/>
            <person name="Tidwell J."/>
            <person name="Bellgard S.E."/>
            <person name="Bellgard M.I."/>
        </authorList>
    </citation>
    <scope>NUCLEOTIDE SEQUENCE</scope>
    <source>
        <tissue evidence="2">Shoot tissue taken approximately 20 cm above the soil surface</tissue>
    </source>
</reference>
<dbReference type="GO" id="GO:0043539">
    <property type="term" value="F:protein serine/threonine kinase activator activity"/>
    <property type="evidence" value="ECO:0007669"/>
    <property type="project" value="TreeGrafter"/>
</dbReference>
<dbReference type="InterPro" id="IPR016024">
    <property type="entry name" value="ARM-type_fold"/>
</dbReference>
<dbReference type="EMBL" id="GBRH01201728">
    <property type="protein sequence ID" value="JAD96167.1"/>
    <property type="molecule type" value="Transcribed_RNA"/>
</dbReference>
<dbReference type="InterPro" id="IPR013878">
    <property type="entry name" value="Mo25"/>
</dbReference>
<dbReference type="PANTHER" id="PTHR10182:SF33">
    <property type="entry name" value="HEAT REPEAT FAMILY PROTEIN, EXPRESSED"/>
    <property type="match status" value="1"/>
</dbReference>
<proteinExistence type="inferred from homology"/>
<evidence type="ECO:0000313" key="2">
    <source>
        <dbReference type="EMBL" id="JAD96167.1"/>
    </source>
</evidence>
<dbReference type="GO" id="GO:0035556">
    <property type="term" value="P:intracellular signal transduction"/>
    <property type="evidence" value="ECO:0007669"/>
    <property type="project" value="TreeGrafter"/>
</dbReference>
<reference evidence="2" key="1">
    <citation type="submission" date="2014-09" db="EMBL/GenBank/DDBJ databases">
        <authorList>
            <person name="Magalhaes I.L.F."/>
            <person name="Oliveira U."/>
            <person name="Santos F.R."/>
            <person name="Vidigal T.H.D.A."/>
            <person name="Brescovit A.D."/>
            <person name="Santos A.J."/>
        </authorList>
    </citation>
    <scope>NUCLEOTIDE SEQUENCE</scope>
    <source>
        <tissue evidence="2">Shoot tissue taken approximately 20 cm above the soil surface</tissue>
    </source>
</reference>
<dbReference type="InterPro" id="IPR011989">
    <property type="entry name" value="ARM-like"/>
</dbReference>
<dbReference type="PANTHER" id="PTHR10182">
    <property type="entry name" value="CALCIUM-BINDING PROTEIN 39-RELATED"/>
    <property type="match status" value="1"/>
</dbReference>
<organism evidence="2">
    <name type="scientific">Arundo donax</name>
    <name type="common">Giant reed</name>
    <name type="synonym">Donax arundinaceus</name>
    <dbReference type="NCBI Taxonomy" id="35708"/>
    <lineage>
        <taxon>Eukaryota</taxon>
        <taxon>Viridiplantae</taxon>
        <taxon>Streptophyta</taxon>
        <taxon>Embryophyta</taxon>
        <taxon>Tracheophyta</taxon>
        <taxon>Spermatophyta</taxon>
        <taxon>Magnoliopsida</taxon>
        <taxon>Liliopsida</taxon>
        <taxon>Poales</taxon>
        <taxon>Poaceae</taxon>
        <taxon>PACMAD clade</taxon>
        <taxon>Arundinoideae</taxon>
        <taxon>Arundineae</taxon>
        <taxon>Arundo</taxon>
    </lineage>
</organism>
<dbReference type="Pfam" id="PF08569">
    <property type="entry name" value="Mo25"/>
    <property type="match status" value="1"/>
</dbReference>